<evidence type="ECO:0000313" key="6">
    <source>
        <dbReference type="EMBL" id="CAH0019806.1"/>
    </source>
</evidence>
<evidence type="ECO:0000313" key="7">
    <source>
        <dbReference type="Proteomes" id="UP000696573"/>
    </source>
</evidence>
<dbReference type="GO" id="GO:0046872">
    <property type="term" value="F:metal ion binding"/>
    <property type="evidence" value="ECO:0007669"/>
    <property type="project" value="UniProtKB-KW"/>
</dbReference>
<dbReference type="PANTHER" id="PTHR19359">
    <property type="entry name" value="CYTOCHROME B5"/>
    <property type="match status" value="1"/>
</dbReference>
<dbReference type="GO" id="GO:0020037">
    <property type="term" value="F:heme binding"/>
    <property type="evidence" value="ECO:0007669"/>
    <property type="project" value="TreeGrafter"/>
</dbReference>
<dbReference type="Gene3D" id="3.10.120.10">
    <property type="entry name" value="Cytochrome b5-like heme/steroid binding domain"/>
    <property type="match status" value="1"/>
</dbReference>
<evidence type="ECO:0000256" key="2">
    <source>
        <dbReference type="ARBA" id="ARBA00022723"/>
    </source>
</evidence>
<comment type="caution">
    <text evidence="6">The sequence shown here is derived from an EMBL/GenBank/DDBJ whole genome shotgun (WGS) entry which is preliminary data.</text>
</comment>
<dbReference type="SUPFAM" id="SSF55856">
    <property type="entry name" value="Cytochrome b5-like heme/steroid binding domain"/>
    <property type="match status" value="1"/>
</dbReference>
<reference evidence="6" key="1">
    <citation type="submission" date="2021-10" db="EMBL/GenBank/DDBJ databases">
        <authorList>
            <person name="Piombo E."/>
        </authorList>
    </citation>
    <scope>NUCLEOTIDE SEQUENCE</scope>
</reference>
<evidence type="ECO:0000256" key="1">
    <source>
        <dbReference type="ARBA" id="ARBA00022617"/>
    </source>
</evidence>
<dbReference type="PANTHER" id="PTHR19359:SF14">
    <property type="entry name" value="CYTOCHROME B5 A"/>
    <property type="match status" value="1"/>
</dbReference>
<feature type="domain" description="Cytochrome b5 heme-binding" evidence="5">
    <location>
        <begin position="101"/>
        <end position="177"/>
    </location>
</feature>
<organism evidence="6 7">
    <name type="scientific">Clonostachys rhizophaga</name>
    <dbReference type="NCBI Taxonomy" id="160324"/>
    <lineage>
        <taxon>Eukaryota</taxon>
        <taxon>Fungi</taxon>
        <taxon>Dikarya</taxon>
        <taxon>Ascomycota</taxon>
        <taxon>Pezizomycotina</taxon>
        <taxon>Sordariomycetes</taxon>
        <taxon>Hypocreomycetidae</taxon>
        <taxon>Hypocreales</taxon>
        <taxon>Bionectriaceae</taxon>
        <taxon>Clonostachys</taxon>
    </lineage>
</organism>
<keyword evidence="1" id="KW-0349">Heme</keyword>
<dbReference type="OrthoDB" id="260519at2759"/>
<dbReference type="Pfam" id="PF00173">
    <property type="entry name" value="Cyt-b5"/>
    <property type="match status" value="1"/>
</dbReference>
<dbReference type="EMBL" id="CABFNQ020000593">
    <property type="protein sequence ID" value="CAH0019806.1"/>
    <property type="molecule type" value="Genomic_DNA"/>
</dbReference>
<dbReference type="Proteomes" id="UP000696573">
    <property type="component" value="Unassembled WGS sequence"/>
</dbReference>
<name>A0A9N9YDU0_9HYPO</name>
<protein>
    <recommendedName>
        <fullName evidence="5">Cytochrome b5 heme-binding domain-containing protein</fullName>
    </recommendedName>
</protein>
<evidence type="ECO:0000256" key="3">
    <source>
        <dbReference type="ARBA" id="ARBA00023004"/>
    </source>
</evidence>
<dbReference type="AlphaFoldDB" id="A0A9N9YDU0"/>
<keyword evidence="2" id="KW-0479">Metal-binding</keyword>
<evidence type="ECO:0000259" key="5">
    <source>
        <dbReference type="PROSITE" id="PS50255"/>
    </source>
</evidence>
<dbReference type="PROSITE" id="PS50255">
    <property type="entry name" value="CYTOCHROME_B5_2"/>
    <property type="match status" value="1"/>
</dbReference>
<dbReference type="InterPro" id="IPR036400">
    <property type="entry name" value="Cyt_B5-like_heme/steroid_sf"/>
</dbReference>
<dbReference type="InterPro" id="IPR001199">
    <property type="entry name" value="Cyt_B5-like_heme/steroid-bd"/>
</dbReference>
<accession>A0A9N9YDU0</accession>
<evidence type="ECO:0000256" key="4">
    <source>
        <dbReference type="ARBA" id="ARBA00038168"/>
    </source>
</evidence>
<dbReference type="GO" id="GO:0016020">
    <property type="term" value="C:membrane"/>
    <property type="evidence" value="ECO:0007669"/>
    <property type="project" value="TreeGrafter"/>
</dbReference>
<dbReference type="InterPro" id="IPR050668">
    <property type="entry name" value="Cytochrome_b5"/>
</dbReference>
<comment type="similarity">
    <text evidence="4">Belongs to the cytochrome b5 family.</text>
</comment>
<keyword evidence="7" id="KW-1185">Reference proteome</keyword>
<keyword evidence="3" id="KW-0408">Iron</keyword>
<gene>
    <name evidence="6" type="ORF">CRHIZ90672A_00013553</name>
</gene>
<dbReference type="SMART" id="SM01117">
    <property type="entry name" value="Cyt-b5"/>
    <property type="match status" value="1"/>
</dbReference>
<proteinExistence type="inferred from homology"/>
<sequence>MAQPLILPPEPQLPGVAVAEKVTVEHFEHQIESPYSEKNGLLLADTEETVDNNLLSKDSMGMVDEVLENNNESAIENVAADVHKTSQKVTENGETPMAKNLPKYTMDEIAGHNTIADLWVVIDNDVYDMTEFQHKHPGGYKVMRAVAGKDATKKFDKHHRRAVLAPKKETLLVGTVNESGQLGQSKHKKGLLRRFGFGFGSN</sequence>